<dbReference type="EMBL" id="JASNWA010000009">
    <property type="protein sequence ID" value="KAK3169656.1"/>
    <property type="molecule type" value="Genomic_DNA"/>
</dbReference>
<protein>
    <submittedName>
        <fullName evidence="1">Uncharacterized protein</fullName>
    </submittedName>
</protein>
<gene>
    <name evidence="1" type="ORF">OEA41_009040</name>
</gene>
<sequence>MKIRVDISIQNAASTPEILTSLLRRLLWERTPKKSCRIVLSGVVDAPVLATVVKAPEKMTEFRMVELEIMGAEVFSLCALRKNLEPMLGPGAFASSQDAGCLLESNAETF</sequence>
<accession>A0AAD9Z2H0</accession>
<evidence type="ECO:0000313" key="1">
    <source>
        <dbReference type="EMBL" id="KAK3169656.1"/>
    </source>
</evidence>
<keyword evidence="2" id="KW-1185">Reference proteome</keyword>
<name>A0AAD9Z2H0_9LECA</name>
<organism evidence="1 2">
    <name type="scientific">Lepraria neglecta</name>
    <dbReference type="NCBI Taxonomy" id="209136"/>
    <lineage>
        <taxon>Eukaryota</taxon>
        <taxon>Fungi</taxon>
        <taxon>Dikarya</taxon>
        <taxon>Ascomycota</taxon>
        <taxon>Pezizomycotina</taxon>
        <taxon>Lecanoromycetes</taxon>
        <taxon>OSLEUM clade</taxon>
        <taxon>Lecanoromycetidae</taxon>
        <taxon>Lecanorales</taxon>
        <taxon>Lecanorineae</taxon>
        <taxon>Stereocaulaceae</taxon>
        <taxon>Lepraria</taxon>
    </lineage>
</organism>
<reference evidence="1" key="1">
    <citation type="submission" date="2022-11" db="EMBL/GenBank/DDBJ databases">
        <title>Chromosomal genome sequence assembly and mating type (MAT) locus characterization of the leprose asexual lichenized fungus Lepraria neglecta (Nyl.) Erichsen.</title>
        <authorList>
            <person name="Allen J.L."/>
            <person name="Pfeffer B."/>
        </authorList>
    </citation>
    <scope>NUCLEOTIDE SEQUENCE</scope>
    <source>
        <strain evidence="1">Allen 5258</strain>
    </source>
</reference>
<proteinExistence type="predicted"/>
<dbReference type="AlphaFoldDB" id="A0AAD9Z2H0"/>
<evidence type="ECO:0000313" key="2">
    <source>
        <dbReference type="Proteomes" id="UP001276659"/>
    </source>
</evidence>
<dbReference type="Proteomes" id="UP001276659">
    <property type="component" value="Unassembled WGS sequence"/>
</dbReference>
<comment type="caution">
    <text evidence="1">The sequence shown here is derived from an EMBL/GenBank/DDBJ whole genome shotgun (WGS) entry which is preliminary data.</text>
</comment>